<name>A0A2G2ZAG9_CAPAN</name>
<accession>A0A2G2ZAG9</accession>
<organism evidence="1 2">
    <name type="scientific">Capsicum annuum</name>
    <name type="common">Capsicum pepper</name>
    <dbReference type="NCBI Taxonomy" id="4072"/>
    <lineage>
        <taxon>Eukaryota</taxon>
        <taxon>Viridiplantae</taxon>
        <taxon>Streptophyta</taxon>
        <taxon>Embryophyta</taxon>
        <taxon>Tracheophyta</taxon>
        <taxon>Spermatophyta</taxon>
        <taxon>Magnoliopsida</taxon>
        <taxon>eudicotyledons</taxon>
        <taxon>Gunneridae</taxon>
        <taxon>Pentapetalae</taxon>
        <taxon>asterids</taxon>
        <taxon>lamiids</taxon>
        <taxon>Solanales</taxon>
        <taxon>Solanaceae</taxon>
        <taxon>Solanoideae</taxon>
        <taxon>Capsiceae</taxon>
        <taxon>Capsicum</taxon>
    </lineage>
</organism>
<reference evidence="1 2" key="2">
    <citation type="journal article" date="2017" name="Genome Biol.">
        <title>New reference genome sequences of hot pepper reveal the massive evolution of plant disease-resistance genes by retroduplication.</title>
        <authorList>
            <person name="Kim S."/>
            <person name="Park J."/>
            <person name="Yeom S.I."/>
            <person name="Kim Y.M."/>
            <person name="Seo E."/>
            <person name="Kim K.T."/>
            <person name="Kim M.S."/>
            <person name="Lee J.M."/>
            <person name="Cheong K."/>
            <person name="Shin H.S."/>
            <person name="Kim S.B."/>
            <person name="Han K."/>
            <person name="Lee J."/>
            <person name="Park M."/>
            <person name="Lee H.A."/>
            <person name="Lee H.Y."/>
            <person name="Lee Y."/>
            <person name="Oh S."/>
            <person name="Lee J.H."/>
            <person name="Choi E."/>
            <person name="Choi E."/>
            <person name="Lee S.E."/>
            <person name="Jeon J."/>
            <person name="Kim H."/>
            <person name="Choi G."/>
            <person name="Song H."/>
            <person name="Lee J."/>
            <person name="Lee S.C."/>
            <person name="Kwon J.K."/>
            <person name="Lee H.Y."/>
            <person name="Koo N."/>
            <person name="Hong Y."/>
            <person name="Kim R.W."/>
            <person name="Kang W.H."/>
            <person name="Huh J.H."/>
            <person name="Kang B.C."/>
            <person name="Yang T.J."/>
            <person name="Lee Y.H."/>
            <person name="Bennetzen J.L."/>
            <person name="Choi D."/>
        </authorList>
    </citation>
    <scope>NUCLEOTIDE SEQUENCE [LARGE SCALE GENOMIC DNA]</scope>
    <source>
        <strain evidence="2">cv. CM334</strain>
    </source>
</reference>
<dbReference type="AlphaFoldDB" id="A0A2G2ZAG9"/>
<dbReference type="Gramene" id="PHT79006">
    <property type="protein sequence ID" value="PHT79006"/>
    <property type="gene ID" value="T459_17058"/>
</dbReference>
<evidence type="ECO:0000313" key="2">
    <source>
        <dbReference type="Proteomes" id="UP000222542"/>
    </source>
</evidence>
<proteinExistence type="predicted"/>
<sequence>MNDRFTDVLKSLQLKNETVKKENVTKEIHKEGHQSDDVADFEGNSDPVSLNFVMEKTHKMENLDVIMYYLRKKYKNKNFSSKRYTTTDCFFKAYIDKAYLNYYDADTSKDLATQNASAKTDEVADIEMALINTIKGFSSPASQP</sequence>
<dbReference type="Proteomes" id="UP000222542">
    <property type="component" value="Unassembled WGS sequence"/>
</dbReference>
<keyword evidence="2" id="KW-1185">Reference proteome</keyword>
<evidence type="ECO:0000313" key="1">
    <source>
        <dbReference type="EMBL" id="PHT79006.1"/>
    </source>
</evidence>
<protein>
    <submittedName>
        <fullName evidence="1">Uncharacterized protein</fullName>
    </submittedName>
</protein>
<comment type="caution">
    <text evidence="1">The sequence shown here is derived from an EMBL/GenBank/DDBJ whole genome shotgun (WGS) entry which is preliminary data.</text>
</comment>
<dbReference type="EMBL" id="AYRZ02000006">
    <property type="protein sequence ID" value="PHT79006.1"/>
    <property type="molecule type" value="Genomic_DNA"/>
</dbReference>
<reference evidence="1 2" key="1">
    <citation type="journal article" date="2014" name="Nat. Genet.">
        <title>Genome sequence of the hot pepper provides insights into the evolution of pungency in Capsicum species.</title>
        <authorList>
            <person name="Kim S."/>
            <person name="Park M."/>
            <person name="Yeom S.I."/>
            <person name="Kim Y.M."/>
            <person name="Lee J.M."/>
            <person name="Lee H.A."/>
            <person name="Seo E."/>
            <person name="Choi J."/>
            <person name="Cheong K."/>
            <person name="Kim K.T."/>
            <person name="Jung K."/>
            <person name="Lee G.W."/>
            <person name="Oh S.K."/>
            <person name="Bae C."/>
            <person name="Kim S.B."/>
            <person name="Lee H.Y."/>
            <person name="Kim S.Y."/>
            <person name="Kim M.S."/>
            <person name="Kang B.C."/>
            <person name="Jo Y.D."/>
            <person name="Yang H.B."/>
            <person name="Jeong H.J."/>
            <person name="Kang W.H."/>
            <person name="Kwon J.K."/>
            <person name="Shin C."/>
            <person name="Lim J.Y."/>
            <person name="Park J.H."/>
            <person name="Huh J.H."/>
            <person name="Kim J.S."/>
            <person name="Kim B.D."/>
            <person name="Cohen O."/>
            <person name="Paran I."/>
            <person name="Suh M.C."/>
            <person name="Lee S.B."/>
            <person name="Kim Y.K."/>
            <person name="Shin Y."/>
            <person name="Noh S.J."/>
            <person name="Park J."/>
            <person name="Seo Y.S."/>
            <person name="Kwon S.Y."/>
            <person name="Kim H.A."/>
            <person name="Park J.M."/>
            <person name="Kim H.J."/>
            <person name="Choi S.B."/>
            <person name="Bosland P.W."/>
            <person name="Reeves G."/>
            <person name="Jo S.H."/>
            <person name="Lee B.W."/>
            <person name="Cho H.T."/>
            <person name="Choi H.S."/>
            <person name="Lee M.S."/>
            <person name="Yu Y."/>
            <person name="Do Choi Y."/>
            <person name="Park B.S."/>
            <person name="van Deynze A."/>
            <person name="Ashrafi H."/>
            <person name="Hill T."/>
            <person name="Kim W.T."/>
            <person name="Pai H.S."/>
            <person name="Ahn H.K."/>
            <person name="Yeam I."/>
            <person name="Giovannoni J.J."/>
            <person name="Rose J.K."/>
            <person name="Sorensen I."/>
            <person name="Lee S.J."/>
            <person name="Kim R.W."/>
            <person name="Choi I.Y."/>
            <person name="Choi B.S."/>
            <person name="Lim J.S."/>
            <person name="Lee Y.H."/>
            <person name="Choi D."/>
        </authorList>
    </citation>
    <scope>NUCLEOTIDE SEQUENCE [LARGE SCALE GENOMIC DNA]</scope>
    <source>
        <strain evidence="2">cv. CM334</strain>
    </source>
</reference>
<gene>
    <name evidence="1" type="ORF">T459_17058</name>
</gene>